<keyword evidence="7" id="KW-0547">Nucleotide-binding</keyword>
<evidence type="ECO:0000256" key="5">
    <source>
        <dbReference type="ARBA" id="ARBA00022628"/>
    </source>
</evidence>
<keyword evidence="6" id="KW-0237">DNA synthesis</keyword>
<dbReference type="PANTHER" id="PTHR43371:SF1">
    <property type="entry name" value="RIBONUCLEOSIDE-DIPHOSPHATE REDUCTASE"/>
    <property type="match status" value="1"/>
</dbReference>
<dbReference type="GO" id="GO:0004748">
    <property type="term" value="F:ribonucleoside-diphosphate reductase activity, thioredoxin disulfide as acceptor"/>
    <property type="evidence" value="ECO:0007669"/>
    <property type="project" value="UniProtKB-EC"/>
</dbReference>
<dbReference type="PANTHER" id="PTHR43371">
    <property type="entry name" value="VITAMIN B12-DEPENDENT RIBONUCLEOTIDE REDUCTASE"/>
    <property type="match status" value="1"/>
</dbReference>
<evidence type="ECO:0000256" key="6">
    <source>
        <dbReference type="ARBA" id="ARBA00022634"/>
    </source>
</evidence>
<dbReference type="SUPFAM" id="SSF51998">
    <property type="entry name" value="PFL-like glycyl radical enzymes"/>
    <property type="match status" value="1"/>
</dbReference>
<comment type="caution">
    <text evidence="15">The sequence shown here is derived from an EMBL/GenBank/DDBJ whole genome shotgun (WGS) entry which is preliminary data.</text>
</comment>
<dbReference type="Proteomes" id="UP000017837">
    <property type="component" value="Unassembled WGS sequence"/>
</dbReference>
<comment type="catalytic activity">
    <reaction evidence="12">
        <text>a 2'-deoxyribonucleoside 5'-diphosphate + [thioredoxin]-disulfide + H2O = a ribonucleoside 5'-diphosphate + [thioredoxin]-dithiol</text>
        <dbReference type="Rhea" id="RHEA:23252"/>
        <dbReference type="Rhea" id="RHEA-COMP:10698"/>
        <dbReference type="Rhea" id="RHEA-COMP:10700"/>
        <dbReference type="ChEBI" id="CHEBI:15377"/>
        <dbReference type="ChEBI" id="CHEBI:29950"/>
        <dbReference type="ChEBI" id="CHEBI:50058"/>
        <dbReference type="ChEBI" id="CHEBI:57930"/>
        <dbReference type="ChEBI" id="CHEBI:73316"/>
        <dbReference type="EC" id="1.17.4.1"/>
    </reaction>
</comment>
<dbReference type="GO" id="GO:0000166">
    <property type="term" value="F:nucleotide binding"/>
    <property type="evidence" value="ECO:0007669"/>
    <property type="project" value="UniProtKB-KW"/>
</dbReference>
<evidence type="ECO:0000256" key="8">
    <source>
        <dbReference type="ARBA" id="ARBA00023002"/>
    </source>
</evidence>
<dbReference type="RefSeq" id="WP_018080055.1">
    <property type="nucleotide sequence ID" value="NZ_AQWM01000001.1"/>
</dbReference>
<comment type="function">
    <text evidence="10">Catalyzes the reduction of ribonucleotides to deoxyribonucleotides. May function to provide a pool of deoxyribonucleotide precursors for DNA repair during oxygen limitation and/or for immediate growth after restoration of oxygen.</text>
</comment>
<evidence type="ECO:0000256" key="11">
    <source>
        <dbReference type="ARBA" id="ARBA00033050"/>
    </source>
</evidence>
<evidence type="ECO:0000256" key="9">
    <source>
        <dbReference type="ARBA" id="ARBA00023285"/>
    </source>
</evidence>
<evidence type="ECO:0000256" key="4">
    <source>
        <dbReference type="ARBA" id="ARBA00014409"/>
    </source>
</evidence>
<dbReference type="OrthoDB" id="9762933at2"/>
<keyword evidence="5" id="KW-0846">Cobalamin</keyword>
<evidence type="ECO:0000313" key="16">
    <source>
        <dbReference type="Proteomes" id="UP000017837"/>
    </source>
</evidence>
<proteinExistence type="inferred from homology"/>
<dbReference type="AlphaFoldDB" id="V4Q3S7"/>
<evidence type="ECO:0000256" key="10">
    <source>
        <dbReference type="ARBA" id="ARBA00025437"/>
    </source>
</evidence>
<dbReference type="eggNOG" id="COG0209">
    <property type="taxonomic scope" value="Bacteria"/>
</dbReference>
<gene>
    <name evidence="15" type="ORF">ABENE_02250</name>
</gene>
<dbReference type="EC" id="1.17.4.1" evidence="3"/>
<keyword evidence="16" id="KW-1185">Reference proteome</keyword>
<evidence type="ECO:0000259" key="14">
    <source>
        <dbReference type="Pfam" id="PF12637"/>
    </source>
</evidence>
<evidence type="ECO:0000256" key="2">
    <source>
        <dbReference type="ARBA" id="ARBA00007405"/>
    </source>
</evidence>
<protein>
    <recommendedName>
        <fullName evidence="4">Vitamin B12-dependent ribonucleotide reductase</fullName>
        <ecNumber evidence="3">1.17.4.1</ecNumber>
    </recommendedName>
    <alternativeName>
        <fullName evidence="11">Ribonucleoside-diphosphate reductase NrdJ</fullName>
    </alternativeName>
</protein>
<dbReference type="EMBL" id="AWGB01000004">
    <property type="protein sequence ID" value="ESQ94349.1"/>
    <property type="molecule type" value="Genomic_DNA"/>
</dbReference>
<dbReference type="GO" id="GO:0031419">
    <property type="term" value="F:cobalamin binding"/>
    <property type="evidence" value="ECO:0007669"/>
    <property type="project" value="UniProtKB-KW"/>
</dbReference>
<dbReference type="Pfam" id="PF02867">
    <property type="entry name" value="Ribonuc_red_lgC"/>
    <property type="match status" value="1"/>
</dbReference>
<dbReference type="InterPro" id="IPR024434">
    <property type="entry name" value="TSCPD_dom"/>
</dbReference>
<dbReference type="GO" id="GO:0071897">
    <property type="term" value="P:DNA biosynthetic process"/>
    <property type="evidence" value="ECO:0007669"/>
    <property type="project" value="UniProtKB-KW"/>
</dbReference>
<name>V4Q3S7_9CAUL</name>
<dbReference type="PATRIC" id="fig|1121022.4.peg.443"/>
<comment type="cofactor">
    <cofactor evidence="1">
        <name>adenosylcob(III)alamin</name>
        <dbReference type="ChEBI" id="CHEBI:18408"/>
    </cofactor>
</comment>
<accession>V4Q3S7</accession>
<evidence type="ECO:0000256" key="7">
    <source>
        <dbReference type="ARBA" id="ARBA00022741"/>
    </source>
</evidence>
<dbReference type="InterPro" id="IPR000788">
    <property type="entry name" value="RNR_lg_C"/>
</dbReference>
<evidence type="ECO:0000256" key="12">
    <source>
        <dbReference type="ARBA" id="ARBA00047754"/>
    </source>
</evidence>
<evidence type="ECO:0000256" key="1">
    <source>
        <dbReference type="ARBA" id="ARBA00001922"/>
    </source>
</evidence>
<comment type="similarity">
    <text evidence="2">Belongs to the ribonucleoside diphosphate reductase class-2 family.</text>
</comment>
<dbReference type="Pfam" id="PF12637">
    <property type="entry name" value="TSCPD"/>
    <property type="match status" value="1"/>
</dbReference>
<dbReference type="STRING" id="1121022.GCA_000376105_00377"/>
<keyword evidence="8" id="KW-0560">Oxidoreductase</keyword>
<feature type="domain" description="Ribonucleotide reductase large subunit C-terminal" evidence="13">
    <location>
        <begin position="299"/>
        <end position="495"/>
    </location>
</feature>
<evidence type="ECO:0000256" key="3">
    <source>
        <dbReference type="ARBA" id="ARBA00012274"/>
    </source>
</evidence>
<sequence>MPYLSSALRALGRENDLELREIERSVAFSEVLCPRDLTSVQVEAWLDWADSLPNDLPAGAASLAIDPQANVFDGAIATFAHRLAQWGLRLGHFADAAMAANFAEAIEMTLLSGLAAPALGMASGHRVHPTAGDVLPPLADSVSLFLDDPAGRQSLNQVLIEARTTTLASAAQTRLAQALDDISHAIDRSEGDQRASLKHNPALARAASKARRFGASDTLIARQIQISQGMVPADWSRMPSPSPAKPRLRAVIGERDLLSAGDPSSVLAAETALETGAMHIVFNPHDAEVVEAHNSAASAAINIDRFFDDLGDFASEAFIETIGLWTQALDIEAAIGFSSTLEDSQRRHAIRPLSLTLAGLGEAIMGQGLSLNDKAGTGLATHIFALFEAAAAHASATLAAHIGAYGDFASDKAEQTDRLSQRLYQITALKGHAGLKSHALDLIQTALKLAKKTGLRNAQVTGLFDDAELALRLGVSLGDRGVTDLLTVMETEDGIFVPTVKACVIKGLQAISQTWGDVRGVLMGHRSLIDAPHIHVSALKTKGLSEFEIDRLEAALLTSSSLAEVFSVRHIDAAFIQDIWGLSESDLSDPSLNLLDIMGFSPTEVVMAEAHIFGHKDPEALKLVSDATYHLLAPVGRKAQIQLRQQIEALLDAPAVAPFSLAWDQGVLDVMKLYSLAASSGLRAISVVRAEAPLDFALDIPDVDEAPKRTSEPAPTRETAARIIEKIVERERTRTKLPDRRKGYIQKAGVGGHKVYIHTGEYENGTLGEIFIDMHKEGAAFRSLMNNFAIAISIGLQYGVPLEEFVEAYVFTRFEPAGPVTGNDRVKSATSILDYIFRELAISYLERDDLSNADPSELNADGLGQGYFHGDALPETDDAPSNAMPASQLISKGFARGTATDNLVVVPFGNRKKSEPDKALVSQDDVEDR</sequence>
<dbReference type="InterPro" id="IPR050862">
    <property type="entry name" value="RdRp_reductase_class-2"/>
</dbReference>
<keyword evidence="9" id="KW-0170">Cobalt</keyword>
<feature type="domain" description="TSCPD" evidence="14">
    <location>
        <begin position="737"/>
        <end position="842"/>
    </location>
</feature>
<evidence type="ECO:0000313" key="15">
    <source>
        <dbReference type="EMBL" id="ESQ94349.1"/>
    </source>
</evidence>
<dbReference type="Gene3D" id="3.20.70.20">
    <property type="match status" value="1"/>
</dbReference>
<organism evidence="15 16">
    <name type="scientific">Asticcacaulis benevestitus DSM 16100 = ATCC BAA-896</name>
    <dbReference type="NCBI Taxonomy" id="1121022"/>
    <lineage>
        <taxon>Bacteria</taxon>
        <taxon>Pseudomonadati</taxon>
        <taxon>Pseudomonadota</taxon>
        <taxon>Alphaproteobacteria</taxon>
        <taxon>Caulobacterales</taxon>
        <taxon>Caulobacteraceae</taxon>
        <taxon>Asticcacaulis</taxon>
    </lineage>
</organism>
<reference evidence="15 16" key="1">
    <citation type="journal article" date="2014" name="Nature">
        <title>Sequential evolution of bacterial morphology by co-option of a developmental regulator.</title>
        <authorList>
            <person name="Jiang C."/>
            <person name="Brown P.J."/>
            <person name="Ducret A."/>
            <person name="Brun Y.V."/>
        </authorList>
    </citation>
    <scope>NUCLEOTIDE SEQUENCE [LARGE SCALE GENOMIC DNA]</scope>
    <source>
        <strain evidence="15 16">DSM 16100</strain>
    </source>
</reference>
<evidence type="ECO:0000259" key="13">
    <source>
        <dbReference type="Pfam" id="PF02867"/>
    </source>
</evidence>